<organism evidence="7 8">
    <name type="scientific">Pontibacter toksunensis</name>
    <dbReference type="NCBI Taxonomy" id="1332631"/>
    <lineage>
        <taxon>Bacteria</taxon>
        <taxon>Pseudomonadati</taxon>
        <taxon>Bacteroidota</taxon>
        <taxon>Cytophagia</taxon>
        <taxon>Cytophagales</taxon>
        <taxon>Hymenobacteraceae</taxon>
        <taxon>Pontibacter</taxon>
    </lineage>
</organism>
<gene>
    <name evidence="7" type="ORF">ACFS7Z_07220</name>
</gene>
<dbReference type="RefSeq" id="WP_377482838.1">
    <property type="nucleotide sequence ID" value="NZ_JBHUOX010000004.1"/>
</dbReference>
<dbReference type="InterPro" id="IPR006879">
    <property type="entry name" value="YdjC-like"/>
</dbReference>
<dbReference type="Gene3D" id="3.20.20.370">
    <property type="entry name" value="Glycoside hydrolase/deacetylase"/>
    <property type="match status" value="1"/>
</dbReference>
<accession>A0ABW6BS95</accession>
<dbReference type="Pfam" id="PF04794">
    <property type="entry name" value="YdjC"/>
    <property type="match status" value="1"/>
</dbReference>
<evidence type="ECO:0000256" key="2">
    <source>
        <dbReference type="ARBA" id="ARBA00022723"/>
    </source>
</evidence>
<keyword evidence="8" id="KW-1185">Reference proteome</keyword>
<proteinExistence type="predicted"/>
<evidence type="ECO:0000256" key="3">
    <source>
        <dbReference type="ARBA" id="ARBA00022801"/>
    </source>
</evidence>
<dbReference type="Proteomes" id="UP001597641">
    <property type="component" value="Unassembled WGS sequence"/>
</dbReference>
<keyword evidence="4" id="KW-0460">Magnesium</keyword>
<evidence type="ECO:0000313" key="7">
    <source>
        <dbReference type="EMBL" id="MFD3000145.1"/>
    </source>
</evidence>
<dbReference type="PANTHER" id="PTHR31609:SF1">
    <property type="entry name" value="CARBOHYDRATE DEACETYLASE"/>
    <property type="match status" value="1"/>
</dbReference>
<sequence length="305" mass="34141">MKKQYAFLSLTLLLNLFLAQLVQAQKTQTPTLLLRVDDIGMNHAVNMGVKQLAETGVPFSASVMFACPWYQEAVEILKKHPQVAVGVHLTLNAEWKNYRWGPVAGRTAVPSIVDSLGYFLPSIEAFLKSDYKLADVEKELTAQIERALNSGLKISYVDPHMGMALATPELRALTERLAKKYNLGISNYFGETYKSMWPVAVETKAKEFMDFANALKPGSLNVVELHVAQSAPEMDVLVDMNSNLMNTDDGKPKASQHRQTELNMLVSPEFLKLVDKKFKLITYADLVKTRGLSSMKSPVPQYERK</sequence>
<keyword evidence="6" id="KW-0732">Signal</keyword>
<reference evidence="8" key="1">
    <citation type="journal article" date="2019" name="Int. J. Syst. Evol. Microbiol.">
        <title>The Global Catalogue of Microorganisms (GCM) 10K type strain sequencing project: providing services to taxonomists for standard genome sequencing and annotation.</title>
        <authorList>
            <consortium name="The Broad Institute Genomics Platform"/>
            <consortium name="The Broad Institute Genome Sequencing Center for Infectious Disease"/>
            <person name="Wu L."/>
            <person name="Ma J."/>
        </authorList>
    </citation>
    <scope>NUCLEOTIDE SEQUENCE [LARGE SCALE GENOMIC DNA]</scope>
    <source>
        <strain evidence="8">KCTC 23984</strain>
    </source>
</reference>
<evidence type="ECO:0000256" key="5">
    <source>
        <dbReference type="ARBA" id="ARBA00023277"/>
    </source>
</evidence>
<feature type="signal peptide" evidence="6">
    <location>
        <begin position="1"/>
        <end position="24"/>
    </location>
</feature>
<dbReference type="InterPro" id="IPR011330">
    <property type="entry name" value="Glyco_hydro/deAcase_b/a-brl"/>
</dbReference>
<evidence type="ECO:0000256" key="4">
    <source>
        <dbReference type="ARBA" id="ARBA00022842"/>
    </source>
</evidence>
<protein>
    <submittedName>
        <fullName evidence="7">ChbG/HpnK family deacetylase</fullName>
    </submittedName>
</protein>
<dbReference type="EMBL" id="JBHUOX010000004">
    <property type="protein sequence ID" value="MFD3000145.1"/>
    <property type="molecule type" value="Genomic_DNA"/>
</dbReference>
<keyword evidence="5" id="KW-0119">Carbohydrate metabolism</keyword>
<evidence type="ECO:0000256" key="6">
    <source>
        <dbReference type="SAM" id="SignalP"/>
    </source>
</evidence>
<keyword evidence="3" id="KW-0378">Hydrolase</keyword>
<comment type="cofactor">
    <cofactor evidence="1">
        <name>Mg(2+)</name>
        <dbReference type="ChEBI" id="CHEBI:18420"/>
    </cofactor>
</comment>
<feature type="chain" id="PRO_5045655494" evidence="6">
    <location>
        <begin position="25"/>
        <end position="305"/>
    </location>
</feature>
<evidence type="ECO:0000313" key="8">
    <source>
        <dbReference type="Proteomes" id="UP001597641"/>
    </source>
</evidence>
<dbReference type="PANTHER" id="PTHR31609">
    <property type="entry name" value="YDJC DEACETYLASE FAMILY MEMBER"/>
    <property type="match status" value="1"/>
</dbReference>
<evidence type="ECO:0000256" key="1">
    <source>
        <dbReference type="ARBA" id="ARBA00001946"/>
    </source>
</evidence>
<name>A0ABW6BS95_9BACT</name>
<keyword evidence="2" id="KW-0479">Metal-binding</keyword>
<comment type="caution">
    <text evidence="7">The sequence shown here is derived from an EMBL/GenBank/DDBJ whole genome shotgun (WGS) entry which is preliminary data.</text>
</comment>
<dbReference type="SUPFAM" id="SSF88713">
    <property type="entry name" value="Glycoside hydrolase/deacetylase"/>
    <property type="match status" value="1"/>
</dbReference>